<reference evidence="2 3" key="1">
    <citation type="submission" date="2024-03" db="EMBL/GenBank/DDBJ databases">
        <title>Draft genome sequence of Pseudonocardia carboxydivorans JCM 14827.</title>
        <authorList>
            <person name="Duangmal K."/>
        </authorList>
    </citation>
    <scope>NUCLEOTIDE SEQUENCE [LARGE SCALE GENOMIC DNA]</scope>
    <source>
        <strain evidence="2 3">JCM 14827</strain>
    </source>
</reference>
<dbReference type="InterPro" id="IPR006342">
    <property type="entry name" value="FkbM_mtfrase"/>
</dbReference>
<evidence type="ECO:0000259" key="1">
    <source>
        <dbReference type="Pfam" id="PF05050"/>
    </source>
</evidence>
<keyword evidence="3" id="KW-1185">Reference proteome</keyword>
<feature type="domain" description="Methyltransferase FkbM" evidence="1">
    <location>
        <begin position="30"/>
        <end position="178"/>
    </location>
</feature>
<dbReference type="RefSeq" id="WP_346102329.1">
    <property type="nucleotide sequence ID" value="NZ_BAAAOD010000010.1"/>
</dbReference>
<evidence type="ECO:0000313" key="3">
    <source>
        <dbReference type="Proteomes" id="UP001367513"/>
    </source>
</evidence>
<dbReference type="InterPro" id="IPR029063">
    <property type="entry name" value="SAM-dependent_MTases_sf"/>
</dbReference>
<comment type="caution">
    <text evidence="2">The sequence shown here is derived from an EMBL/GenBank/DDBJ whole genome shotgun (WGS) entry which is preliminary data.</text>
</comment>
<dbReference type="Pfam" id="PF05050">
    <property type="entry name" value="Methyltransf_21"/>
    <property type="match status" value="1"/>
</dbReference>
<dbReference type="GO" id="GO:0032259">
    <property type="term" value="P:methylation"/>
    <property type="evidence" value="ECO:0007669"/>
    <property type="project" value="UniProtKB-KW"/>
</dbReference>
<dbReference type="Proteomes" id="UP001367513">
    <property type="component" value="Unassembled WGS sequence"/>
</dbReference>
<dbReference type="SUPFAM" id="SSF53335">
    <property type="entry name" value="S-adenosyl-L-methionine-dependent methyltransferases"/>
    <property type="match status" value="1"/>
</dbReference>
<name>A0ABU9ABD2_PSEA5</name>
<dbReference type="PANTHER" id="PTHR34203">
    <property type="entry name" value="METHYLTRANSFERASE, FKBM FAMILY PROTEIN"/>
    <property type="match status" value="1"/>
</dbReference>
<protein>
    <submittedName>
        <fullName evidence="2">FkbM family methyltransferase</fullName>
    </submittedName>
</protein>
<dbReference type="PANTHER" id="PTHR34203:SF15">
    <property type="entry name" value="SLL1173 PROTEIN"/>
    <property type="match status" value="1"/>
</dbReference>
<dbReference type="InterPro" id="IPR052514">
    <property type="entry name" value="SAM-dependent_MTase"/>
</dbReference>
<proteinExistence type="predicted"/>
<dbReference type="GO" id="GO:0008168">
    <property type="term" value="F:methyltransferase activity"/>
    <property type="evidence" value="ECO:0007669"/>
    <property type="project" value="UniProtKB-KW"/>
</dbReference>
<sequence length="228" mass="25489">MYQPFVAGRWYEEQFLEHIRMVGRTGVYVDAGANIGTATTWFAMLCPSTHVHAIEPVGRFADQLERVIVENDLLGHVTLHRLGVSDKSGTATNHLDRSHQVGFDADPVGRNETFSVATLDELVTGPVAVIKVDVEGMENRVLKGAGRILENDRPLVYFEAFNRARFREVADVLKPFGYAPTGKVFNSTPTYEFSTESSSGVSARLATYRFKRVVRRITWKAAKRVGIR</sequence>
<keyword evidence="2" id="KW-0808">Transferase</keyword>
<dbReference type="EMBL" id="JBBPIX010000003">
    <property type="protein sequence ID" value="MEK6463653.1"/>
    <property type="molecule type" value="Genomic_DNA"/>
</dbReference>
<dbReference type="NCBIfam" id="TIGR01444">
    <property type="entry name" value="fkbM_fam"/>
    <property type="match status" value="1"/>
</dbReference>
<gene>
    <name evidence="2" type="ORF">WG925_07890</name>
</gene>
<organism evidence="2 3">
    <name type="scientific">Pseudonocardia alni subsp. carboxydivorans</name>
    <dbReference type="NCBI Taxonomy" id="415010"/>
    <lineage>
        <taxon>Bacteria</taxon>
        <taxon>Bacillati</taxon>
        <taxon>Actinomycetota</taxon>
        <taxon>Actinomycetes</taxon>
        <taxon>Pseudonocardiales</taxon>
        <taxon>Pseudonocardiaceae</taxon>
        <taxon>Pseudonocardia</taxon>
    </lineage>
</organism>
<keyword evidence="2" id="KW-0489">Methyltransferase</keyword>
<dbReference type="Gene3D" id="3.40.50.150">
    <property type="entry name" value="Vaccinia Virus protein VP39"/>
    <property type="match status" value="1"/>
</dbReference>
<accession>A0ABU9ABD2</accession>
<evidence type="ECO:0000313" key="2">
    <source>
        <dbReference type="EMBL" id="MEK6463653.1"/>
    </source>
</evidence>